<dbReference type="OrthoDB" id="9806388at2"/>
<keyword evidence="3" id="KW-0645">Protease</keyword>
<dbReference type="Pfam" id="PF00557">
    <property type="entry name" value="Peptidase_M24"/>
    <property type="match status" value="1"/>
</dbReference>
<keyword evidence="3" id="KW-0378">Hydrolase</keyword>
<evidence type="ECO:0000313" key="4">
    <source>
        <dbReference type="Proteomes" id="UP000184139"/>
    </source>
</evidence>
<proteinExistence type="predicted"/>
<dbReference type="SUPFAM" id="SSF53092">
    <property type="entry name" value="Creatinase/prolidase N-terminal domain"/>
    <property type="match status" value="1"/>
</dbReference>
<dbReference type="InterPro" id="IPR000994">
    <property type="entry name" value="Pept_M24"/>
</dbReference>
<evidence type="ECO:0000259" key="1">
    <source>
        <dbReference type="Pfam" id="PF00557"/>
    </source>
</evidence>
<evidence type="ECO:0000259" key="2">
    <source>
        <dbReference type="Pfam" id="PF01321"/>
    </source>
</evidence>
<dbReference type="Gene3D" id="3.90.230.10">
    <property type="entry name" value="Creatinase/methionine aminopeptidase superfamily"/>
    <property type="match status" value="1"/>
</dbReference>
<dbReference type="RefSeq" id="WP_073376089.1">
    <property type="nucleotide sequence ID" value="NZ_FQXS01000012.1"/>
</dbReference>
<dbReference type="PANTHER" id="PTHR46112">
    <property type="entry name" value="AMINOPEPTIDASE"/>
    <property type="match status" value="1"/>
</dbReference>
<dbReference type="SUPFAM" id="SSF55920">
    <property type="entry name" value="Creatinase/aminopeptidase"/>
    <property type="match status" value="1"/>
</dbReference>
<dbReference type="EMBL" id="FQXS01000012">
    <property type="protein sequence ID" value="SHH86247.1"/>
    <property type="molecule type" value="Genomic_DNA"/>
</dbReference>
<dbReference type="CDD" id="cd01066">
    <property type="entry name" value="APP_MetAP"/>
    <property type="match status" value="1"/>
</dbReference>
<keyword evidence="4" id="KW-1185">Reference proteome</keyword>
<dbReference type="AlphaFoldDB" id="A0A1M5WFN5"/>
<feature type="domain" description="Creatinase N-terminal" evidence="2">
    <location>
        <begin position="17"/>
        <end position="141"/>
    </location>
</feature>
<dbReference type="Gene3D" id="3.40.350.10">
    <property type="entry name" value="Creatinase/prolidase N-terminal domain"/>
    <property type="match status" value="1"/>
</dbReference>
<organism evidence="3 4">
    <name type="scientific">Desulfofustis glycolicus DSM 9705</name>
    <dbReference type="NCBI Taxonomy" id="1121409"/>
    <lineage>
        <taxon>Bacteria</taxon>
        <taxon>Pseudomonadati</taxon>
        <taxon>Thermodesulfobacteriota</taxon>
        <taxon>Desulfobulbia</taxon>
        <taxon>Desulfobulbales</taxon>
        <taxon>Desulfocapsaceae</taxon>
        <taxon>Desulfofustis</taxon>
    </lineage>
</organism>
<dbReference type="InterPro" id="IPR036005">
    <property type="entry name" value="Creatinase/aminopeptidase-like"/>
</dbReference>
<accession>A0A1M5WFN5</accession>
<name>A0A1M5WFN5_9BACT</name>
<keyword evidence="3" id="KW-0031">Aminopeptidase</keyword>
<gene>
    <name evidence="3" type="ORF">SAMN02745124_02283</name>
</gene>
<dbReference type="GO" id="GO:0004177">
    <property type="term" value="F:aminopeptidase activity"/>
    <property type="evidence" value="ECO:0007669"/>
    <property type="project" value="UniProtKB-KW"/>
</dbReference>
<dbReference type="Proteomes" id="UP000184139">
    <property type="component" value="Unassembled WGS sequence"/>
</dbReference>
<dbReference type="InterPro" id="IPR029149">
    <property type="entry name" value="Creatin/AminoP/Spt16_N"/>
</dbReference>
<reference evidence="3 4" key="1">
    <citation type="submission" date="2016-11" db="EMBL/GenBank/DDBJ databases">
        <authorList>
            <person name="Jaros S."/>
            <person name="Januszkiewicz K."/>
            <person name="Wedrychowicz H."/>
        </authorList>
    </citation>
    <scope>NUCLEOTIDE SEQUENCE [LARGE SCALE GENOMIC DNA]</scope>
    <source>
        <strain evidence="3 4">DSM 9705</strain>
    </source>
</reference>
<dbReference type="STRING" id="1121409.SAMN02745124_02283"/>
<feature type="domain" description="Peptidase M24" evidence="1">
    <location>
        <begin position="148"/>
        <end position="382"/>
    </location>
</feature>
<evidence type="ECO:0000313" key="3">
    <source>
        <dbReference type="EMBL" id="SHH86247.1"/>
    </source>
</evidence>
<dbReference type="Pfam" id="PF01321">
    <property type="entry name" value="Creatinase_N"/>
    <property type="match status" value="1"/>
</dbReference>
<protein>
    <submittedName>
        <fullName evidence="3">Xaa-Pro aminopeptidase</fullName>
    </submittedName>
</protein>
<dbReference type="PANTHER" id="PTHR46112:SF2">
    <property type="entry name" value="XAA-PRO AMINOPEPTIDASE P-RELATED"/>
    <property type="match status" value="1"/>
</dbReference>
<dbReference type="InterPro" id="IPR050659">
    <property type="entry name" value="Peptidase_M24B"/>
</dbReference>
<sequence length="401" mass="43610">MEQHYDGIVPAAELNERVGKLQRAMQGRVDGALIIQKTDLFYFASTAQQGWLYVPATGAPLLLIFKDYQRACAESAWEQVASLASAKKLPAMLAEYGYPAPKVLGLELDVLPANLYFSYRQIFADAEIVDIAHDIRLVRAVKSLYEVEMIRRAARCSDQVFAKVPEILAEGKPEVAAAGELEGFARSLGHQGIVRMRLWGGELFYGHLMSGDAAAVPSYLASPTGGAGVSPLVSQGAGFRPIDRNEPILVDYVFALNGYCADHARIFCIGRLSDELLAAHEAMLDLQQQMKSAARPGARTGELYEQMITRADELGYGDRFMGVGERRIRFTGHGVGLELDEYPFIAKGQKMELATGMVLALEPKVIFPGRGVVGIENTHLVGEDGLESLTSSPESVISLAG</sequence>
<dbReference type="InterPro" id="IPR000587">
    <property type="entry name" value="Creatinase_N"/>
</dbReference>